<dbReference type="RefSeq" id="WP_425295004.1">
    <property type="nucleotide sequence ID" value="NZ_CACSIP010000037.1"/>
</dbReference>
<dbReference type="AlphaFoldDB" id="A0A5S9R4N8"/>
<dbReference type="GO" id="GO:0000287">
    <property type="term" value="F:magnesium ion binding"/>
    <property type="evidence" value="ECO:0007669"/>
    <property type="project" value="UniProtKB-ARBA"/>
</dbReference>
<dbReference type="SUPFAM" id="SSF52518">
    <property type="entry name" value="Thiamin diphosphate-binding fold (THDP-binding)"/>
    <property type="match status" value="1"/>
</dbReference>
<dbReference type="CDD" id="cd07036">
    <property type="entry name" value="TPP_PYR_E1-PDHc-beta_like"/>
    <property type="match status" value="1"/>
</dbReference>
<feature type="domain" description="Transketolase-like pyrimidine-binding" evidence="10">
    <location>
        <begin position="16"/>
        <end position="192"/>
    </location>
</feature>
<keyword evidence="4" id="KW-0786">Thiamine pyrophosphate</keyword>
<dbReference type="InterPro" id="IPR029061">
    <property type="entry name" value="THDP-binding"/>
</dbReference>
<dbReference type="SUPFAM" id="SSF52922">
    <property type="entry name" value="TK C-terminal domain-like"/>
    <property type="match status" value="1"/>
</dbReference>
<dbReference type="PANTHER" id="PTHR43257">
    <property type="entry name" value="PYRUVATE DEHYDROGENASE E1 COMPONENT BETA SUBUNIT"/>
    <property type="match status" value="1"/>
</dbReference>
<organism evidence="11 12">
    <name type="scientific">Mycolicibacterium vanbaalenii</name>
    <name type="common">Mycobacterium vanbaalenii</name>
    <dbReference type="NCBI Taxonomy" id="110539"/>
    <lineage>
        <taxon>Bacteria</taxon>
        <taxon>Bacillati</taxon>
        <taxon>Actinomycetota</taxon>
        <taxon>Actinomycetes</taxon>
        <taxon>Mycobacteriales</taxon>
        <taxon>Mycobacteriaceae</taxon>
        <taxon>Mycolicibacterium</taxon>
    </lineage>
</organism>
<evidence type="ECO:0000256" key="7">
    <source>
        <dbReference type="ARBA" id="ARBA00063870"/>
    </source>
</evidence>
<evidence type="ECO:0000256" key="8">
    <source>
        <dbReference type="ARBA" id="ARBA00069117"/>
    </source>
</evidence>
<keyword evidence="3 11" id="KW-0560">Oxidoreductase</keyword>
<comment type="function">
    <text evidence="6">Component of the branched-chain alpha-ketoacid dehydrogenase (BCKADH) complex, that catalyzes the overall conversion of branched-chain alpha-ketoacids to acyl-CoA and CO(2).</text>
</comment>
<keyword evidence="11" id="KW-0670">Pyruvate</keyword>
<proteinExistence type="predicted"/>
<comment type="cofactor">
    <cofactor evidence="1">
        <name>thiamine diphosphate</name>
        <dbReference type="ChEBI" id="CHEBI:58937"/>
    </cofactor>
</comment>
<evidence type="ECO:0000256" key="1">
    <source>
        <dbReference type="ARBA" id="ARBA00001964"/>
    </source>
</evidence>
<sequence length="337" mass="35938">MTERANTDEPVSFETMTMAAALNSGFHVAMEGNDKIVVLGEDVADPIGGVFKTSKGLSTKFGEHRVRATPISEQAIAGAAVGLALGGYRPVAEIMFFDFITLAMDQIVNHAAKFRYMTGGTTPSPIVVTTTIGSSHFGAQHAQSLEAWFMHTPGINVLYPSSPADAKGLLTTALEAPDPSLLIQHSGLLYSTKEEVPAGRHAIPFGRARTLRAGHHVTLITYGTQVSVCLHAAEALAEVGIEAEVIDLRTLVPLDLAAIEASIERTRRAVVVHEATEFVGPGAEIAARLNERLFGELLAPVLRVGSAYTPVPFSKSLSGYPTVDRIVEKVRSMIPDT</sequence>
<comment type="catalytic activity">
    <reaction evidence="5">
        <text>N(6)-[(R)-lipoyl]-L-lysyl-[protein] + 3-methyl-2-oxobutanoate + H(+) = N(6)-[(R)-S(8)-2-methylpropanoyldihydrolipoyl]-L-lysyl-[protein] + CO2</text>
        <dbReference type="Rhea" id="RHEA:13457"/>
        <dbReference type="Rhea" id="RHEA-COMP:10474"/>
        <dbReference type="Rhea" id="RHEA-COMP:10497"/>
        <dbReference type="ChEBI" id="CHEBI:11851"/>
        <dbReference type="ChEBI" id="CHEBI:15378"/>
        <dbReference type="ChEBI" id="CHEBI:16526"/>
        <dbReference type="ChEBI" id="CHEBI:83099"/>
        <dbReference type="ChEBI" id="CHEBI:83142"/>
        <dbReference type="EC" id="1.2.4.4"/>
    </reaction>
</comment>
<dbReference type="SMART" id="SM00861">
    <property type="entry name" value="Transket_pyr"/>
    <property type="match status" value="1"/>
</dbReference>
<keyword evidence="12" id="KW-1185">Reference proteome</keyword>
<dbReference type="EMBL" id="CACSIP010000037">
    <property type="protein sequence ID" value="CAA0129931.1"/>
    <property type="molecule type" value="Genomic_DNA"/>
</dbReference>
<dbReference type="GO" id="GO:0003863">
    <property type="term" value="F:branched-chain 2-oxo acid dehydrogenase activity"/>
    <property type="evidence" value="ECO:0007669"/>
    <property type="project" value="UniProtKB-EC"/>
</dbReference>
<evidence type="ECO:0000256" key="3">
    <source>
        <dbReference type="ARBA" id="ARBA00023002"/>
    </source>
</evidence>
<dbReference type="PANTHER" id="PTHR43257:SF2">
    <property type="entry name" value="PYRUVATE DEHYDROGENASE E1 COMPONENT SUBUNIT BETA"/>
    <property type="match status" value="1"/>
</dbReference>
<dbReference type="InterPro" id="IPR005475">
    <property type="entry name" value="Transketolase-like_Pyr-bd"/>
</dbReference>
<gene>
    <name evidence="11" type="primary">pdhB_2</name>
    <name evidence="11" type="ORF">AELLOGFF_05610</name>
</gene>
<reference evidence="11 12" key="1">
    <citation type="submission" date="2019-11" db="EMBL/GenBank/DDBJ databases">
        <authorList>
            <person name="Holert J."/>
        </authorList>
    </citation>
    <scope>NUCLEOTIDE SEQUENCE [LARGE SCALE GENOMIC DNA]</scope>
    <source>
        <strain evidence="11">BC8_1</strain>
    </source>
</reference>
<comment type="subunit">
    <text evidence="7">Heteromer of E1 alpha (BkdA) and beta (BkdB) subunits. Part of the BCKADH complex, consisting of multiple copies of BkdA/BkdB (E1), BkdC (E2) and Lpd (E3).</text>
</comment>
<evidence type="ECO:0000259" key="10">
    <source>
        <dbReference type="SMART" id="SM00861"/>
    </source>
</evidence>
<name>A0A5S9R4N8_MYCVN</name>
<evidence type="ECO:0000313" key="12">
    <source>
        <dbReference type="Proteomes" id="UP000430146"/>
    </source>
</evidence>
<evidence type="ECO:0000256" key="6">
    <source>
        <dbReference type="ARBA" id="ARBA00059108"/>
    </source>
</evidence>
<dbReference type="Pfam" id="PF02780">
    <property type="entry name" value="Transketolase_C"/>
    <property type="match status" value="1"/>
</dbReference>
<dbReference type="Gene3D" id="3.40.50.970">
    <property type="match status" value="1"/>
</dbReference>
<dbReference type="Proteomes" id="UP000430146">
    <property type="component" value="Unassembled WGS sequence"/>
</dbReference>
<dbReference type="InterPro" id="IPR009014">
    <property type="entry name" value="Transketo_C/PFOR_II"/>
</dbReference>
<dbReference type="EC" id="1.2.4.4" evidence="2"/>
<dbReference type="Pfam" id="PF02779">
    <property type="entry name" value="Transket_pyr"/>
    <property type="match status" value="1"/>
</dbReference>
<accession>A0A5S9R4N8</accession>
<protein>
    <recommendedName>
        <fullName evidence="8">3-methyl-2-oxobutanoate dehydrogenase subunit beta</fullName>
        <ecNumber evidence="2">1.2.4.4</ecNumber>
    </recommendedName>
    <alternativeName>
        <fullName evidence="9">Branched-chain alpha-ketoacid dehydrogenase E1 component subunit beta</fullName>
    </alternativeName>
</protein>
<dbReference type="FunFam" id="3.40.50.920:FF:000001">
    <property type="entry name" value="Pyruvate dehydrogenase E1 beta subunit"/>
    <property type="match status" value="1"/>
</dbReference>
<dbReference type="InterPro" id="IPR033248">
    <property type="entry name" value="Transketolase_C"/>
</dbReference>
<evidence type="ECO:0000256" key="2">
    <source>
        <dbReference type="ARBA" id="ARBA00012277"/>
    </source>
</evidence>
<evidence type="ECO:0000256" key="9">
    <source>
        <dbReference type="ARBA" id="ARBA00080625"/>
    </source>
</evidence>
<dbReference type="Gene3D" id="3.40.50.920">
    <property type="match status" value="1"/>
</dbReference>
<evidence type="ECO:0000313" key="11">
    <source>
        <dbReference type="EMBL" id="CAA0129931.1"/>
    </source>
</evidence>
<evidence type="ECO:0000256" key="4">
    <source>
        <dbReference type="ARBA" id="ARBA00023052"/>
    </source>
</evidence>
<evidence type="ECO:0000256" key="5">
    <source>
        <dbReference type="ARBA" id="ARBA00052792"/>
    </source>
</evidence>
<dbReference type="FunFam" id="3.40.50.970:FF:000001">
    <property type="entry name" value="Pyruvate dehydrogenase E1 beta subunit"/>
    <property type="match status" value="1"/>
</dbReference>